<gene>
    <name evidence="1" type="ORF">ACFFGH_34010</name>
</gene>
<keyword evidence="2" id="KW-1185">Reference proteome</keyword>
<dbReference type="EMBL" id="JBHLTG010000022">
    <property type="protein sequence ID" value="MFC0682875.1"/>
    <property type="molecule type" value="Genomic_DNA"/>
</dbReference>
<sequence>MMSDQRERFEEWLVHMDDALVVFKSSLPPEVASNLDLSIDSLDLVERHYLSEFTTVEDALSESAKRLIDGYARYVGETMRAALNTEWDICVSDPKHAFYGLPTIRNNQLCPLTLVTAAADRRTGRFWSTVARSQVRAGA</sequence>
<dbReference type="RefSeq" id="WP_386677320.1">
    <property type="nucleotide sequence ID" value="NZ_JBHLTG010000022.1"/>
</dbReference>
<reference evidence="1 2" key="1">
    <citation type="submission" date="2024-09" db="EMBL/GenBank/DDBJ databases">
        <authorList>
            <person name="Sun Q."/>
            <person name="Mori K."/>
        </authorList>
    </citation>
    <scope>NUCLEOTIDE SEQUENCE [LARGE SCALE GENOMIC DNA]</scope>
    <source>
        <strain evidence="1 2">KCTC 23076</strain>
    </source>
</reference>
<organism evidence="1 2">
    <name type="scientific">Lysobacter korlensis</name>
    <dbReference type="NCBI Taxonomy" id="553636"/>
    <lineage>
        <taxon>Bacteria</taxon>
        <taxon>Pseudomonadati</taxon>
        <taxon>Pseudomonadota</taxon>
        <taxon>Gammaproteobacteria</taxon>
        <taxon>Lysobacterales</taxon>
        <taxon>Lysobacteraceae</taxon>
        <taxon>Lysobacter</taxon>
    </lineage>
</organism>
<name>A0ABV6S0W8_9GAMM</name>
<dbReference type="Proteomes" id="UP001589896">
    <property type="component" value="Unassembled WGS sequence"/>
</dbReference>
<proteinExistence type="predicted"/>
<protein>
    <submittedName>
        <fullName evidence="1">Uncharacterized protein</fullName>
    </submittedName>
</protein>
<evidence type="ECO:0000313" key="1">
    <source>
        <dbReference type="EMBL" id="MFC0682875.1"/>
    </source>
</evidence>
<evidence type="ECO:0000313" key="2">
    <source>
        <dbReference type="Proteomes" id="UP001589896"/>
    </source>
</evidence>
<comment type="caution">
    <text evidence="1">The sequence shown here is derived from an EMBL/GenBank/DDBJ whole genome shotgun (WGS) entry which is preliminary data.</text>
</comment>
<accession>A0ABV6S0W8</accession>